<feature type="region of interest" description="Disordered" evidence="1">
    <location>
        <begin position="1213"/>
        <end position="1232"/>
    </location>
</feature>
<evidence type="ECO:0000256" key="1">
    <source>
        <dbReference type="SAM" id="MobiDB-lite"/>
    </source>
</evidence>
<feature type="compositionally biased region" description="Low complexity" evidence="1">
    <location>
        <begin position="146"/>
        <end position="163"/>
    </location>
</feature>
<dbReference type="EMBL" id="GDIQ01046691">
    <property type="protein sequence ID" value="JAN48046.1"/>
    <property type="molecule type" value="Transcribed_RNA"/>
</dbReference>
<proteinExistence type="predicted"/>
<dbReference type="PANTHER" id="PTHR34008:SF2">
    <property type="entry name" value="REPETITIVE PROLINE-RICH CELL WALL PROTEIN 1"/>
    <property type="match status" value="1"/>
</dbReference>
<evidence type="ECO:0000313" key="2">
    <source>
        <dbReference type="EMBL" id="JAN48046.1"/>
    </source>
</evidence>
<feature type="compositionally biased region" description="Basic and acidic residues" evidence="1">
    <location>
        <begin position="426"/>
        <end position="437"/>
    </location>
</feature>
<organism evidence="2">
    <name type="scientific">Daphnia magna</name>
    <dbReference type="NCBI Taxonomy" id="35525"/>
    <lineage>
        <taxon>Eukaryota</taxon>
        <taxon>Metazoa</taxon>
        <taxon>Ecdysozoa</taxon>
        <taxon>Arthropoda</taxon>
        <taxon>Crustacea</taxon>
        <taxon>Branchiopoda</taxon>
        <taxon>Diplostraca</taxon>
        <taxon>Cladocera</taxon>
        <taxon>Anomopoda</taxon>
        <taxon>Daphniidae</taxon>
        <taxon>Daphnia</taxon>
    </lineage>
</organism>
<dbReference type="PRINTS" id="PR01217">
    <property type="entry name" value="PRICHEXTENSN"/>
</dbReference>
<feature type="compositionally biased region" description="Pro residues" evidence="1">
    <location>
        <begin position="164"/>
        <end position="207"/>
    </location>
</feature>
<dbReference type="PANTHER" id="PTHR34008">
    <property type="entry name" value="REPETITIVE PROLINE-RICH CELL WALL PROTEIN 1"/>
    <property type="match status" value="1"/>
</dbReference>
<feature type="region of interest" description="Disordered" evidence="1">
    <location>
        <begin position="535"/>
        <end position="758"/>
    </location>
</feature>
<feature type="compositionally biased region" description="Low complexity" evidence="1">
    <location>
        <begin position="569"/>
        <end position="641"/>
    </location>
</feature>
<feature type="compositionally biased region" description="Polar residues" evidence="1">
    <location>
        <begin position="338"/>
        <end position="352"/>
    </location>
</feature>
<feature type="region of interest" description="Disordered" evidence="1">
    <location>
        <begin position="801"/>
        <end position="948"/>
    </location>
</feature>
<feature type="compositionally biased region" description="Basic and acidic residues" evidence="1">
    <location>
        <begin position="931"/>
        <end position="944"/>
    </location>
</feature>
<sequence length="1663" mass="186658">MGLQSSRSLTMVLSLYVMLMAINWTGASIQYRMFDAVNPFTFGGLRNAILHRQLQQEQASESVVWPKFIPLNQGQRSSRQYQPVAGSSSFIPLGNLEVEHRAVDHPAPIQQQYEVQNTTPAPQTESPIVFRPYTPPVPQPLPPPYLASSQQSASAPAPYNSFTAPPPPPTTPAPAPYNPYNTPPPPPPTPAPTPFTPYIAPNPQPQPIPAPFAPYIAPVQQPQPVPTPFTPYNAPVQQPQPVPTPFTPYNDYNAPAPQPTAPFAPSETSGTYSQVEPTSSNSQSYQATAQPEPVAANSRSPYEAPETQGPYGPPEPTEQFSVFQEMARQNLISWPDNYVQQQPAQARNSQYPTPQPAEHHRSSYASSRNLNFEPSYNQFAKRSLESPPSPADLGFPSITSTAENWNMDVDWSIFAGKRKRRSAQRPSRDHGRRKIIEDSDNIAIEGRQASETRVPAPASRSAPSKREGSKQEYKQEYDGPYVYTQLFGPPYEVGYIRSPIPSKHVYEDYLQFVRSWSSASREAVDDQLRTNPAAAKEYSSIKYKENAPAYKETSQKDSYKEPEYKETTPAYKEPAPAYKEPAPAYKEPAPAYKEPAPAYKEPAPAYKEPAPAYKDPAPAYKEPAPAYKDPAPAYKDPAPAYSEPEYKAPTFKGPSQSYKEPAYTETDYKEPAYKEPAYKDSTPAYKEPAYKESAPAYKDSTPAYKEPEYKAPTFKGPSPSYKEPAYTETEYKEPGHKQPAYKEPAYKEPEYKEPEYKEPAYKEPAAAYKEPAYKEPVYQAPTPAYSEPAYKEPSYKEAAPAYKETEYKDPAPAYKEPAYKEPAYNKEPEYKEPAYNKEPEYKEPAYKEPEYKEPAYKEPEYKESAYKAPEYKEESYKEPPRTDRPVFRDEIHYRETPHKETAHKSAYKGETYEAPKINYHSPQSDYVAPETEFRPTNKPYEADGPKSPVYMERDFVPIKSQAANYDTPTTTYRTTTTYNDAPLSYDILKAFEKARPSGNAYTAAPSYPPTAVYEPVTAKYKAPEASYDSPTQGYDTVTAKYKATEAPYEAPKYEQTAYEAPKRYVETPPVRDYLPAKKYENPPARTPPSAAYYKPPNRYVVPPVHGSKYEAPAAYDAPAKYSEPAYEAPKNYDTPAKYADAPAYPAANKPDAYPVEKVTTPAYKETYPADDYAPSGYKDDVELSSTSYQAVSKNYENPSDDYAQPPVAYDQVKKTEESYSADKESYASASYDEAKKDDTYGADAGSSPSYEAPKKKHYPVIIGRYQVTDSSAFLPKKVGGGESSTGVKSVGSQVHGSSGDEYVVYYLPYGQPLPVPVRRRRNADDSQPIYTIRRLRSLADRQRHSRKLSEESQPEQQVLTPEEAHEQFKYSFLNAKTDETLTESVEDEVTRTAADVRSQDEFLSPESEPKKVQGEVISSYADVGQDETVSPQVDKVQNEIVSQIDVGQDEIVSLQIDQLQYEMIILPQICFIQDYTFPADGLKDESPLVDEMIVAQIEEDLTKSSVMSEIVPETLSRPINDKSAVEEPVGEIIIVKVPAENQDERVIVAVDEVSVTHAQVEATDEPAAAYEGGVANVDFITRQQDQFTSHVSFNTKEIKKYSAYDKKKNPAIFKQSVLPGLTQMPIGDIRPLETAAESKEHWNGYSTWWTKLGYRVAKHYNYE</sequence>
<dbReference type="OrthoDB" id="6364474at2759"/>
<feature type="region of interest" description="Disordered" evidence="1">
    <location>
        <begin position="417"/>
        <end position="475"/>
    </location>
</feature>
<feature type="region of interest" description="Disordered" evidence="1">
    <location>
        <begin position="1317"/>
        <end position="1363"/>
    </location>
</feature>
<feature type="compositionally biased region" description="Basic and acidic residues" evidence="1">
    <location>
        <begin position="666"/>
        <end position="678"/>
    </location>
</feature>
<feature type="compositionally biased region" description="Basic and acidic residues" evidence="1">
    <location>
        <begin position="553"/>
        <end position="566"/>
    </location>
</feature>
<feature type="region of interest" description="Disordered" evidence="1">
    <location>
        <begin position="118"/>
        <end position="207"/>
    </location>
</feature>
<feature type="region of interest" description="Disordered" evidence="1">
    <location>
        <begin position="232"/>
        <end position="369"/>
    </location>
</feature>
<reference evidence="2" key="1">
    <citation type="submission" date="2015-10" db="EMBL/GenBank/DDBJ databases">
        <title>EvidentialGene: Evidence-directed Construction of Complete mRNA Transcriptomes without Genomes.</title>
        <authorList>
            <person name="Gilbert D.G."/>
        </authorList>
    </citation>
    <scope>NUCLEOTIDE SEQUENCE</scope>
</reference>
<feature type="compositionally biased region" description="Polar residues" evidence="1">
    <location>
        <begin position="266"/>
        <end position="289"/>
    </location>
</feature>
<feature type="compositionally biased region" description="Basic and acidic residues" evidence="1">
    <location>
        <begin position="464"/>
        <end position="475"/>
    </location>
</feature>
<accession>A0A0N8BH52</accession>
<name>A0A0N8BH52_9CRUS</name>
<feature type="compositionally biased region" description="Basic and acidic residues" evidence="1">
    <location>
        <begin position="744"/>
        <end position="758"/>
    </location>
</feature>
<feature type="compositionally biased region" description="Pro residues" evidence="1">
    <location>
        <begin position="133"/>
        <end position="145"/>
    </location>
</feature>
<feature type="compositionally biased region" description="Basic and acidic residues" evidence="1">
    <location>
        <begin position="1337"/>
        <end position="1350"/>
    </location>
</feature>
<protein>
    <submittedName>
        <fullName evidence="2">Uncharacterized protein</fullName>
    </submittedName>
</protein>
<feature type="compositionally biased region" description="Basic and acidic residues" evidence="1">
    <location>
        <begin position="1213"/>
        <end position="1225"/>
    </location>
</feature>
<feature type="compositionally biased region" description="Basic and acidic residues" evidence="1">
    <location>
        <begin position="817"/>
        <end position="903"/>
    </location>
</feature>